<dbReference type="Gramene" id="PNT67102">
    <property type="protein sequence ID" value="PNT67102"/>
    <property type="gene ID" value="BRADI_3g20858v3"/>
</dbReference>
<organism evidence="1">
    <name type="scientific">Brachypodium distachyon</name>
    <name type="common">Purple false brome</name>
    <name type="synonym">Trachynia distachya</name>
    <dbReference type="NCBI Taxonomy" id="15368"/>
    <lineage>
        <taxon>Eukaryota</taxon>
        <taxon>Viridiplantae</taxon>
        <taxon>Streptophyta</taxon>
        <taxon>Embryophyta</taxon>
        <taxon>Tracheophyta</taxon>
        <taxon>Spermatophyta</taxon>
        <taxon>Magnoliopsida</taxon>
        <taxon>Liliopsida</taxon>
        <taxon>Poales</taxon>
        <taxon>Poaceae</taxon>
        <taxon>BOP clade</taxon>
        <taxon>Pooideae</taxon>
        <taxon>Stipodae</taxon>
        <taxon>Brachypodieae</taxon>
        <taxon>Brachypodium</taxon>
    </lineage>
</organism>
<dbReference type="EnsemblPlants" id="PNT67101">
    <property type="protein sequence ID" value="PNT67101"/>
    <property type="gene ID" value="BRADI_3g20858v3"/>
</dbReference>
<keyword evidence="3" id="KW-1185">Reference proteome</keyword>
<dbReference type="EMBL" id="CM000882">
    <property type="protein sequence ID" value="PNT67102.1"/>
    <property type="molecule type" value="Genomic_DNA"/>
</dbReference>
<reference evidence="2" key="3">
    <citation type="submission" date="2018-08" db="UniProtKB">
        <authorList>
            <consortium name="EnsemblPlants"/>
        </authorList>
    </citation>
    <scope>IDENTIFICATION</scope>
    <source>
        <strain evidence="2">cv. Bd21</strain>
    </source>
</reference>
<proteinExistence type="predicted"/>
<evidence type="ECO:0000313" key="1">
    <source>
        <dbReference type="EMBL" id="PNT67102.1"/>
    </source>
</evidence>
<reference evidence="1" key="2">
    <citation type="submission" date="2017-06" db="EMBL/GenBank/DDBJ databases">
        <title>WGS assembly of Brachypodium distachyon.</title>
        <authorList>
            <consortium name="The International Brachypodium Initiative"/>
            <person name="Lucas S."/>
            <person name="Harmon-Smith M."/>
            <person name="Lail K."/>
            <person name="Tice H."/>
            <person name="Grimwood J."/>
            <person name="Bruce D."/>
            <person name="Barry K."/>
            <person name="Shu S."/>
            <person name="Lindquist E."/>
            <person name="Wang M."/>
            <person name="Pitluck S."/>
            <person name="Vogel J.P."/>
            <person name="Garvin D.F."/>
            <person name="Mockler T.C."/>
            <person name="Schmutz J."/>
            <person name="Rokhsar D."/>
            <person name="Bevan M.W."/>
        </authorList>
    </citation>
    <scope>NUCLEOTIDE SEQUENCE</scope>
    <source>
        <strain evidence="1">Bd21</strain>
    </source>
</reference>
<evidence type="ECO:0000313" key="3">
    <source>
        <dbReference type="Proteomes" id="UP000008810"/>
    </source>
</evidence>
<dbReference type="Gramene" id="PNT67101">
    <property type="protein sequence ID" value="PNT67101"/>
    <property type="gene ID" value="BRADI_3g20858v3"/>
</dbReference>
<accession>A0A2K2CYJ7</accession>
<dbReference type="EnsemblPlants" id="PNT67102">
    <property type="protein sequence ID" value="PNT67102"/>
    <property type="gene ID" value="BRADI_3g20858v3"/>
</dbReference>
<gene>
    <name evidence="1" type="ORF">BRADI_3g20858v3</name>
</gene>
<dbReference type="AlphaFoldDB" id="A0A2K2CYJ7"/>
<dbReference type="EMBL" id="CM000882">
    <property type="protein sequence ID" value="PNT67101.1"/>
    <property type="molecule type" value="Genomic_DNA"/>
</dbReference>
<dbReference type="Gramene" id="PNT67100">
    <property type="protein sequence ID" value="PNT67100"/>
    <property type="gene ID" value="BRADI_3g20858v3"/>
</dbReference>
<dbReference type="InParanoid" id="A0A2K2CYJ7"/>
<dbReference type="EMBL" id="CM000882">
    <property type="protein sequence ID" value="PNT67100.1"/>
    <property type="molecule type" value="Genomic_DNA"/>
</dbReference>
<dbReference type="EnsemblPlants" id="PNT67100">
    <property type="protein sequence ID" value="PNT67100"/>
    <property type="gene ID" value="BRADI_3g20858v3"/>
</dbReference>
<sequence>MVDGVFQADRDLTKTATSHHCWSFSSSWMDVTVQHQWLRWRCGPAGGLVGGCLHLRRNHCISFADVFPFRSRTRSATSSLHQQSTSLFLCFLFLWSLVSFL</sequence>
<reference evidence="1 2" key="1">
    <citation type="journal article" date="2010" name="Nature">
        <title>Genome sequencing and analysis of the model grass Brachypodium distachyon.</title>
        <authorList>
            <consortium name="International Brachypodium Initiative"/>
        </authorList>
    </citation>
    <scope>NUCLEOTIDE SEQUENCE [LARGE SCALE GENOMIC DNA]</scope>
    <source>
        <strain evidence="1 2">Bd21</strain>
    </source>
</reference>
<evidence type="ECO:0000313" key="2">
    <source>
        <dbReference type="EnsemblPlants" id="PNT67100"/>
    </source>
</evidence>
<name>A0A2K2CYJ7_BRADI</name>
<protein>
    <submittedName>
        <fullName evidence="1 2">Uncharacterized protein</fullName>
    </submittedName>
</protein>
<dbReference type="Proteomes" id="UP000008810">
    <property type="component" value="Chromosome 3"/>
</dbReference>